<sequence>MNPSSASAPMLAGITGQRILTPSGPGVASLRFHAGLIDDAGGHARRNGQWLDAGNLLVLPGIVDLHGDAFERAVMPRPGVAFPYGNALHDVDRQLLANGITTEFHGVTLSWEGGLRGEPYAERMFDTLDALRDELAARHYVHLRFETHHLDGVAIAQDWIRAGRVRFLALNDHLPGMARRLGDDRKLLQYADRAECDLDTFRDRIRQAMSGADRVASAMRDLVRSAHEAGLKVASHDDPDASTRRYYHGLGCEVAEFPLTPEAARVARDLGNAVVFGAPNVVRGGSHTGAPGATEMVRTGLCDVLTSDYYYPAPLLAALQLAQTGVLPLEEAWALVSANPARAAGLRDRGSLAPGRIADLIVVDDSVPGMPRVCAAVVGGVLRYASRQFEGERAAALAA</sequence>
<dbReference type="InterPro" id="IPR011059">
    <property type="entry name" value="Metal-dep_hydrolase_composite"/>
</dbReference>
<dbReference type="PIRSF" id="PIRSF038971">
    <property type="entry name" value="PhnM"/>
    <property type="match status" value="1"/>
</dbReference>
<dbReference type="GO" id="GO:0016810">
    <property type="term" value="F:hydrolase activity, acting on carbon-nitrogen (but not peptide) bonds"/>
    <property type="evidence" value="ECO:0007669"/>
    <property type="project" value="InterPro"/>
</dbReference>
<dbReference type="Gene3D" id="2.30.40.10">
    <property type="entry name" value="Urease, subunit C, domain 1"/>
    <property type="match status" value="1"/>
</dbReference>
<protein>
    <submittedName>
        <fullName evidence="2">Alpha-D-ribose 1-methylphosphonate 5-triphosphate diphosphatase</fullName>
    </submittedName>
</protein>
<accession>A0A261SVF5</accession>
<dbReference type="InterPro" id="IPR013108">
    <property type="entry name" value="Amidohydro_3"/>
</dbReference>
<comment type="caution">
    <text evidence="2">The sequence shown here is derived from an EMBL/GenBank/DDBJ whole genome shotgun (WGS) entry which is preliminary data.</text>
</comment>
<dbReference type="SUPFAM" id="SSF51338">
    <property type="entry name" value="Composite domain of metallo-dependent hydrolases"/>
    <property type="match status" value="1"/>
</dbReference>
<name>A0A261SVF5_9BORD</name>
<dbReference type="SUPFAM" id="SSF51556">
    <property type="entry name" value="Metallo-dependent hydrolases"/>
    <property type="match status" value="1"/>
</dbReference>
<reference evidence="2 3" key="1">
    <citation type="submission" date="2017-05" db="EMBL/GenBank/DDBJ databases">
        <title>Complete and WGS of Bordetella genogroups.</title>
        <authorList>
            <person name="Spilker T."/>
            <person name="LiPuma J."/>
        </authorList>
    </citation>
    <scope>NUCLEOTIDE SEQUENCE [LARGE SCALE GENOMIC DNA]</scope>
    <source>
        <strain evidence="2 3">AU17610</strain>
    </source>
</reference>
<dbReference type="NCBIfam" id="NF011990">
    <property type="entry name" value="PRK15446.2-6"/>
    <property type="match status" value="1"/>
</dbReference>
<gene>
    <name evidence="2" type="ORF">CEG14_04825</name>
</gene>
<dbReference type="RefSeq" id="WP_094825183.1">
    <property type="nucleotide sequence ID" value="NZ_NEVL01000001.1"/>
</dbReference>
<dbReference type="PANTHER" id="PTHR43135">
    <property type="entry name" value="ALPHA-D-RIBOSE 1-METHYLPHOSPHONATE 5-TRIPHOSPHATE DIPHOSPHATASE"/>
    <property type="match status" value="1"/>
</dbReference>
<evidence type="ECO:0000259" key="1">
    <source>
        <dbReference type="Pfam" id="PF07969"/>
    </source>
</evidence>
<dbReference type="Gene3D" id="3.20.20.140">
    <property type="entry name" value="Metal-dependent hydrolases"/>
    <property type="match status" value="1"/>
</dbReference>
<evidence type="ECO:0000313" key="2">
    <source>
        <dbReference type="EMBL" id="OZI41071.1"/>
    </source>
</evidence>
<feature type="domain" description="Amidohydrolase 3" evidence="1">
    <location>
        <begin position="218"/>
        <end position="365"/>
    </location>
</feature>
<dbReference type="InterPro" id="IPR051781">
    <property type="entry name" value="Metallo-dep_Hydrolase"/>
</dbReference>
<dbReference type="NCBIfam" id="NF011984">
    <property type="entry name" value="PRK15446.1-5"/>
    <property type="match status" value="1"/>
</dbReference>
<dbReference type="Pfam" id="PF07969">
    <property type="entry name" value="Amidohydro_3"/>
    <property type="match status" value="1"/>
</dbReference>
<evidence type="ECO:0000313" key="3">
    <source>
        <dbReference type="Proteomes" id="UP000217005"/>
    </source>
</evidence>
<dbReference type="Proteomes" id="UP000217005">
    <property type="component" value="Unassembled WGS sequence"/>
</dbReference>
<dbReference type="InterPro" id="IPR012696">
    <property type="entry name" value="PhnM"/>
</dbReference>
<dbReference type="NCBIfam" id="NF011987">
    <property type="entry name" value="PRK15446.2-3"/>
    <property type="match status" value="1"/>
</dbReference>
<dbReference type="InterPro" id="IPR032466">
    <property type="entry name" value="Metal_Hydrolase"/>
</dbReference>
<dbReference type="AlphaFoldDB" id="A0A261SVF5"/>
<dbReference type="OrthoDB" id="8739806at2"/>
<proteinExistence type="predicted"/>
<dbReference type="EMBL" id="NEVL01000001">
    <property type="protein sequence ID" value="OZI41071.1"/>
    <property type="molecule type" value="Genomic_DNA"/>
</dbReference>
<dbReference type="PANTHER" id="PTHR43135:SF3">
    <property type="entry name" value="ALPHA-D-RIBOSE 1-METHYLPHOSPHONATE 5-TRIPHOSPHATE DIPHOSPHATASE"/>
    <property type="match status" value="1"/>
</dbReference>
<organism evidence="2 3">
    <name type="scientific">Bordetella genomosp. 1</name>
    <dbReference type="NCBI Taxonomy" id="1395607"/>
    <lineage>
        <taxon>Bacteria</taxon>
        <taxon>Pseudomonadati</taxon>
        <taxon>Pseudomonadota</taxon>
        <taxon>Betaproteobacteria</taxon>
        <taxon>Burkholderiales</taxon>
        <taxon>Alcaligenaceae</taxon>
        <taxon>Bordetella</taxon>
    </lineage>
</organism>
<dbReference type="GO" id="GO:0019700">
    <property type="term" value="P:organic phosphonate catabolic process"/>
    <property type="evidence" value="ECO:0007669"/>
    <property type="project" value="InterPro"/>
</dbReference>